<keyword evidence="8" id="KW-1185">Reference proteome</keyword>
<dbReference type="InterPro" id="IPR050833">
    <property type="entry name" value="Poly_Biosynth_Transport"/>
</dbReference>
<feature type="transmembrane region" description="Helical" evidence="6">
    <location>
        <begin position="227"/>
        <end position="254"/>
    </location>
</feature>
<evidence type="ECO:0000256" key="2">
    <source>
        <dbReference type="ARBA" id="ARBA00022475"/>
    </source>
</evidence>
<dbReference type="Proteomes" id="UP001381003">
    <property type="component" value="Chromosome"/>
</dbReference>
<feature type="transmembrane region" description="Helical" evidence="6">
    <location>
        <begin position="302"/>
        <end position="321"/>
    </location>
</feature>
<feature type="transmembrane region" description="Helical" evidence="6">
    <location>
        <begin position="333"/>
        <end position="358"/>
    </location>
</feature>
<keyword evidence="5 6" id="KW-0472">Membrane</keyword>
<feature type="transmembrane region" description="Helical" evidence="6">
    <location>
        <begin position="12"/>
        <end position="32"/>
    </location>
</feature>
<gene>
    <name evidence="7" type="ORF">N5P18_01895</name>
</gene>
<evidence type="ECO:0000256" key="1">
    <source>
        <dbReference type="ARBA" id="ARBA00004651"/>
    </source>
</evidence>
<feature type="transmembrane region" description="Helical" evidence="6">
    <location>
        <begin position="393"/>
        <end position="416"/>
    </location>
</feature>
<evidence type="ECO:0000256" key="3">
    <source>
        <dbReference type="ARBA" id="ARBA00022692"/>
    </source>
</evidence>
<feature type="transmembrane region" description="Helical" evidence="6">
    <location>
        <begin position="260"/>
        <end position="282"/>
    </location>
</feature>
<keyword evidence="4 6" id="KW-1133">Transmembrane helix</keyword>
<accession>A0ABZ2FGM0</accession>
<dbReference type="PANTHER" id="PTHR30250">
    <property type="entry name" value="PST FAMILY PREDICTED COLANIC ACID TRANSPORTER"/>
    <property type="match status" value="1"/>
</dbReference>
<dbReference type="EMBL" id="CP104874">
    <property type="protein sequence ID" value="WWF05648.1"/>
    <property type="molecule type" value="Genomic_DNA"/>
</dbReference>
<keyword evidence="2" id="KW-1003">Cell membrane</keyword>
<protein>
    <submittedName>
        <fullName evidence="7">Oligosaccharide flippase family protein</fullName>
    </submittedName>
</protein>
<proteinExistence type="predicted"/>
<feature type="transmembrane region" description="Helical" evidence="6">
    <location>
        <begin position="44"/>
        <end position="63"/>
    </location>
</feature>
<dbReference type="PANTHER" id="PTHR30250:SF11">
    <property type="entry name" value="O-ANTIGEN TRANSPORTER-RELATED"/>
    <property type="match status" value="1"/>
</dbReference>
<sequence length="436" mass="45245">MKVAARLSPSRRGLLAIVGGTAAGQLIALVGAPIISRLYPPEVYGPFAVISALVLPAATVAALRYELAIAVPVEDLEARTLVSIGLRLSATLSVAAAVVIAAIHRPLGHLLGVAPDVASLLVWVPAIAGLMAGFTVLNQMAIRKRAYGAIARRNILQAGAVTVFQVVAGLLGGGAVGLAAGLALGQLVGLLSLAAALRPVLVLRVSKSQRRAVARRFRSFPLIMAPSGLINSLGLQAPLLLASALFGSTVAGWLGMTQRVIALPIALFGLTLAQVFLGEFGAARRGSTQDLQVLFLKTSRRLMVVGVVVGAVLMLAGPLIFSRVLGSEWRQSGVYSSALAIGLIVQMVASPLSQTIIVMGKNHYQAIWDVSRLVLCSLAVLVGFHVLKSDVGTMWLLGGITAFMYALLWGISWISVRGHAAAATPSLAAVSPAENP</sequence>
<evidence type="ECO:0000256" key="4">
    <source>
        <dbReference type="ARBA" id="ARBA00022989"/>
    </source>
</evidence>
<evidence type="ECO:0000313" key="7">
    <source>
        <dbReference type="EMBL" id="WWF05648.1"/>
    </source>
</evidence>
<dbReference type="Pfam" id="PF13440">
    <property type="entry name" value="Polysacc_synt_3"/>
    <property type="match status" value="1"/>
</dbReference>
<comment type="subcellular location">
    <subcellularLocation>
        <location evidence="1">Cell membrane</location>
        <topology evidence="1">Multi-pass membrane protein</topology>
    </subcellularLocation>
</comment>
<keyword evidence="3 6" id="KW-0812">Transmembrane</keyword>
<reference evidence="7 8" key="1">
    <citation type="submission" date="2022-09" db="EMBL/GenBank/DDBJ databases">
        <title>Complete genome sequence of Janibacter terrae strain COS04-44, PCL-degrading bacteria isolated from oil spilled coast.</title>
        <authorList>
            <person name="Park H."/>
            <person name="Kim J.Y."/>
            <person name="An S.H."/>
            <person name="Lee C.M."/>
            <person name="Weon H.-Y."/>
        </authorList>
    </citation>
    <scope>NUCLEOTIDE SEQUENCE [LARGE SCALE GENOMIC DNA]</scope>
    <source>
        <strain evidence="7 8">COS04-44</strain>
    </source>
</reference>
<evidence type="ECO:0000313" key="8">
    <source>
        <dbReference type="Proteomes" id="UP001381003"/>
    </source>
</evidence>
<feature type="transmembrane region" description="Helical" evidence="6">
    <location>
        <begin position="117"/>
        <end position="137"/>
    </location>
</feature>
<evidence type="ECO:0000256" key="5">
    <source>
        <dbReference type="ARBA" id="ARBA00023136"/>
    </source>
</evidence>
<feature type="transmembrane region" description="Helical" evidence="6">
    <location>
        <begin position="84"/>
        <end position="105"/>
    </location>
</feature>
<feature type="transmembrane region" description="Helical" evidence="6">
    <location>
        <begin position="158"/>
        <end position="181"/>
    </location>
</feature>
<feature type="transmembrane region" description="Helical" evidence="6">
    <location>
        <begin position="187"/>
        <end position="206"/>
    </location>
</feature>
<name>A0ABZ2FGM0_9MICO</name>
<dbReference type="RefSeq" id="WP_338538508.1">
    <property type="nucleotide sequence ID" value="NZ_CP104874.1"/>
</dbReference>
<feature type="transmembrane region" description="Helical" evidence="6">
    <location>
        <begin position="370"/>
        <end position="387"/>
    </location>
</feature>
<organism evidence="7 8">
    <name type="scientific">Janibacter terrae</name>
    <dbReference type="NCBI Taxonomy" id="103817"/>
    <lineage>
        <taxon>Bacteria</taxon>
        <taxon>Bacillati</taxon>
        <taxon>Actinomycetota</taxon>
        <taxon>Actinomycetes</taxon>
        <taxon>Micrococcales</taxon>
        <taxon>Intrasporangiaceae</taxon>
        <taxon>Janibacter</taxon>
    </lineage>
</organism>
<evidence type="ECO:0000256" key="6">
    <source>
        <dbReference type="SAM" id="Phobius"/>
    </source>
</evidence>